<evidence type="ECO:0000256" key="1">
    <source>
        <dbReference type="SAM" id="Phobius"/>
    </source>
</evidence>
<evidence type="ECO:0000313" key="2">
    <source>
        <dbReference type="EMBL" id="OAB78202.1"/>
    </source>
</evidence>
<accession>A0A167H4C3</accession>
<organism evidence="2 3">
    <name type="scientific">Cochleicola gelatinilyticus</name>
    <dbReference type="NCBI Taxonomy" id="1763537"/>
    <lineage>
        <taxon>Bacteria</taxon>
        <taxon>Pseudomonadati</taxon>
        <taxon>Bacteroidota</taxon>
        <taxon>Flavobacteriia</taxon>
        <taxon>Flavobacteriales</taxon>
        <taxon>Flavobacteriaceae</taxon>
        <taxon>Cochleicola</taxon>
    </lineage>
</organism>
<keyword evidence="1" id="KW-0472">Membrane</keyword>
<proteinExistence type="predicted"/>
<keyword evidence="3" id="KW-1185">Reference proteome</keyword>
<dbReference type="Proteomes" id="UP000077013">
    <property type="component" value="Unassembled WGS sequence"/>
</dbReference>
<keyword evidence="1" id="KW-1133">Transmembrane helix</keyword>
<dbReference type="Pfam" id="PF13858">
    <property type="entry name" value="DUF4199"/>
    <property type="match status" value="1"/>
</dbReference>
<evidence type="ECO:0000313" key="3">
    <source>
        <dbReference type="Proteomes" id="UP000077013"/>
    </source>
</evidence>
<feature type="transmembrane region" description="Helical" evidence="1">
    <location>
        <begin position="40"/>
        <end position="59"/>
    </location>
</feature>
<dbReference type="RefSeq" id="WP_068593031.1">
    <property type="nucleotide sequence ID" value="NZ_LRXL01000045.1"/>
</dbReference>
<keyword evidence="1" id="KW-0812">Transmembrane</keyword>
<dbReference type="STRING" id="1763537.ULVI_12045"/>
<sequence length="177" mass="19454">METQTASTKKIGVNYGLILGLISVAFSVVIWVLGMSAERPWWTSALSVAIMVALIVYGLKAFKAANAGFMSLGEALKTGLTISLISGLIGALFMYLFVTVIEPDFIGQILEQTERQMYEQNPNITDEQAEMGLKMTEKFTTPWMMSLFGLIGTLFFGFIISLIAGLAMKNNKPEHLQ</sequence>
<evidence type="ECO:0008006" key="4">
    <source>
        <dbReference type="Google" id="ProtNLM"/>
    </source>
</evidence>
<feature type="transmembrane region" description="Helical" evidence="1">
    <location>
        <begin position="143"/>
        <end position="167"/>
    </location>
</feature>
<name>A0A167H4C3_9FLAO</name>
<dbReference type="InterPro" id="IPR025250">
    <property type="entry name" value="DUF4199"/>
</dbReference>
<dbReference type="EMBL" id="LRXL01000045">
    <property type="protein sequence ID" value="OAB78202.1"/>
    <property type="molecule type" value="Genomic_DNA"/>
</dbReference>
<comment type="caution">
    <text evidence="2">The sequence shown here is derived from an EMBL/GenBank/DDBJ whole genome shotgun (WGS) entry which is preliminary data.</text>
</comment>
<reference evidence="2 3" key="1">
    <citation type="submission" date="2016-02" db="EMBL/GenBank/DDBJ databases">
        <title>Ulvibacter sp. LPB0005, isolated from Thais luteostoma.</title>
        <authorList>
            <person name="Shin S.-K."/>
            <person name="Yi H."/>
        </authorList>
    </citation>
    <scope>NUCLEOTIDE SEQUENCE [LARGE SCALE GENOMIC DNA]</scope>
    <source>
        <strain evidence="2 3">LPB0005</strain>
    </source>
</reference>
<gene>
    <name evidence="2" type="ORF">ULVI_12045</name>
</gene>
<feature type="transmembrane region" description="Helical" evidence="1">
    <location>
        <begin position="12"/>
        <end position="34"/>
    </location>
</feature>
<dbReference type="OrthoDB" id="1122768at2"/>
<feature type="transmembrane region" description="Helical" evidence="1">
    <location>
        <begin position="80"/>
        <end position="101"/>
    </location>
</feature>
<protein>
    <recommendedName>
        <fullName evidence="4">DUF4199 domain-containing protein</fullName>
    </recommendedName>
</protein>
<dbReference type="AlphaFoldDB" id="A0A167H4C3"/>